<keyword evidence="3" id="KW-1185">Reference proteome</keyword>
<dbReference type="PANTHER" id="PTHR35801:SF1">
    <property type="entry name" value="PHOSPHOSERINE PHOSPHATASE RSBX"/>
    <property type="match status" value="1"/>
</dbReference>
<dbReference type="Gene3D" id="3.60.40.10">
    <property type="entry name" value="PPM-type phosphatase domain"/>
    <property type="match status" value="1"/>
</dbReference>
<dbReference type="SUPFAM" id="SSF81606">
    <property type="entry name" value="PP2C-like"/>
    <property type="match status" value="1"/>
</dbReference>
<organism evidence="2 3">
    <name type="scientific">Terribacillus halophilus</name>
    <dbReference type="NCBI Taxonomy" id="361279"/>
    <lineage>
        <taxon>Bacteria</taxon>
        <taxon>Bacillati</taxon>
        <taxon>Bacillota</taxon>
        <taxon>Bacilli</taxon>
        <taxon>Bacillales</taxon>
        <taxon>Bacillaceae</taxon>
        <taxon>Terribacillus</taxon>
    </lineage>
</organism>
<gene>
    <name evidence="2" type="ORF">SAMN05421663_106251</name>
</gene>
<evidence type="ECO:0000313" key="2">
    <source>
        <dbReference type="EMBL" id="SDD09698.1"/>
    </source>
</evidence>
<sequence length="198" mass="22546">MNDFYLHMEVSAFQEPKKGNYYCGDSYFYHESEHEFICVLADGLGSGEFAKESSQVVIDVIRDHVYSGIDELIKRSNEVLVGKRGVVLGILKVDYRASTYSFTSIGNIGIMTITSGKKERCIPSQGFLAGYPRKYKISRGILQDDMIFVMFSDGVSDNELTQDLFKEKEARKIRDMFALSKQKPHEDDITLIAMKYTE</sequence>
<accession>A0A1G6RYQ4</accession>
<reference evidence="3" key="1">
    <citation type="submission" date="2016-10" db="EMBL/GenBank/DDBJ databases">
        <authorList>
            <person name="Varghese N."/>
            <person name="Submissions S."/>
        </authorList>
    </citation>
    <scope>NUCLEOTIDE SEQUENCE [LARGE SCALE GENOMIC DNA]</scope>
    <source>
        <strain evidence="3">DSM 21620</strain>
    </source>
</reference>
<dbReference type="InterPro" id="IPR036457">
    <property type="entry name" value="PPM-type-like_dom_sf"/>
</dbReference>
<dbReference type="InterPro" id="IPR039248">
    <property type="entry name" value="Ptase_RsbX"/>
</dbReference>
<protein>
    <submittedName>
        <fullName evidence="2">Negative regulator of sigma-B (Phosphoserine phosphatase)</fullName>
    </submittedName>
</protein>
<feature type="domain" description="PPM-type phosphatase" evidence="1">
    <location>
        <begin position="7"/>
        <end position="196"/>
    </location>
</feature>
<dbReference type="PANTHER" id="PTHR35801">
    <property type="entry name" value="PHOSPHOSERINE PHOSPHATASE RSBX"/>
    <property type="match status" value="1"/>
</dbReference>
<dbReference type="RefSeq" id="WP_244499341.1">
    <property type="nucleotide sequence ID" value="NZ_FMZB01000006.1"/>
</dbReference>
<evidence type="ECO:0000259" key="1">
    <source>
        <dbReference type="SMART" id="SM00331"/>
    </source>
</evidence>
<name>A0A1G6RYQ4_9BACI</name>
<dbReference type="SMART" id="SM00331">
    <property type="entry name" value="PP2C_SIG"/>
    <property type="match status" value="1"/>
</dbReference>
<proteinExistence type="predicted"/>
<dbReference type="AlphaFoldDB" id="A0A1G6RYQ4"/>
<dbReference type="Proteomes" id="UP000198666">
    <property type="component" value="Unassembled WGS sequence"/>
</dbReference>
<evidence type="ECO:0000313" key="3">
    <source>
        <dbReference type="Proteomes" id="UP000198666"/>
    </source>
</evidence>
<dbReference type="STRING" id="361279.SAMN05421663_106251"/>
<dbReference type="InterPro" id="IPR001932">
    <property type="entry name" value="PPM-type_phosphatase-like_dom"/>
</dbReference>
<dbReference type="Pfam" id="PF07228">
    <property type="entry name" value="SpoIIE"/>
    <property type="match status" value="1"/>
</dbReference>
<dbReference type="EMBL" id="FMZB01000006">
    <property type="protein sequence ID" value="SDD09698.1"/>
    <property type="molecule type" value="Genomic_DNA"/>
</dbReference>